<sequence>MDVNSNGLQAYKGPSAQGLPVSYRRTDIIDTHVHLCDPARFTYRWTDELPQHLRKCYVGDVFAAVKTPDLKKIIFVEAAANWEHVRQEVAFASEQAEIDPRLAGFVAAIDVESGEDNEASIAALAETPLVRGIRLLSRFARDQRFFLRNDISRLLGGLSELDLTCEIGVWPAGINDVTEIAARCPRTQFIITHAGKPNIASGAFDQWADDLARLARFPNVVCKLSGLATLGDDGRALTEVISRYFAHAYEVFGPQRTLFGSDWPIVVSETHYRRWIEIVRMSLKGASPSDEMAIFHDNAVAVYHLDRAPPKLGVQ</sequence>
<dbReference type="Pfam" id="PF04909">
    <property type="entry name" value="Amidohydro_2"/>
    <property type="match status" value="1"/>
</dbReference>
<comment type="similarity">
    <text evidence="1">Belongs to the metallo-dependent hydrolases superfamily.</text>
</comment>
<dbReference type="GO" id="GO:0016787">
    <property type="term" value="F:hydrolase activity"/>
    <property type="evidence" value="ECO:0007669"/>
    <property type="project" value="UniProtKB-KW"/>
</dbReference>
<organism evidence="3 4">
    <name type="scientific">Mesorhizobium delmotii</name>
    <dbReference type="NCBI Taxonomy" id="1631247"/>
    <lineage>
        <taxon>Bacteria</taxon>
        <taxon>Pseudomonadati</taxon>
        <taxon>Pseudomonadota</taxon>
        <taxon>Alphaproteobacteria</taxon>
        <taxon>Hyphomicrobiales</taxon>
        <taxon>Phyllobacteriaceae</taxon>
        <taxon>Mesorhizobium</taxon>
    </lineage>
</organism>
<dbReference type="EMBL" id="FUIG01000019">
    <property type="protein sequence ID" value="SJM30221.1"/>
    <property type="molecule type" value="Genomic_DNA"/>
</dbReference>
<dbReference type="AlphaFoldDB" id="A0A2P9AGF9"/>
<keyword evidence="4" id="KW-1185">Reference proteome</keyword>
<dbReference type="PANTHER" id="PTHR43569">
    <property type="entry name" value="AMIDOHYDROLASE"/>
    <property type="match status" value="1"/>
</dbReference>
<dbReference type="InterPro" id="IPR052350">
    <property type="entry name" value="Metallo-dep_Lactonases"/>
</dbReference>
<dbReference type="InterPro" id="IPR032466">
    <property type="entry name" value="Metal_Hydrolase"/>
</dbReference>
<evidence type="ECO:0000313" key="4">
    <source>
        <dbReference type="Proteomes" id="UP000245698"/>
    </source>
</evidence>
<gene>
    <name evidence="3" type="ORF">BQ8482_130120</name>
</gene>
<dbReference type="InterPro" id="IPR006680">
    <property type="entry name" value="Amidohydro-rel"/>
</dbReference>
<keyword evidence="3" id="KW-0378">Hydrolase</keyword>
<feature type="domain" description="Amidohydrolase-related" evidence="2">
    <location>
        <begin position="29"/>
        <end position="305"/>
    </location>
</feature>
<name>A0A2P9AGF9_9HYPH</name>
<evidence type="ECO:0000313" key="3">
    <source>
        <dbReference type="EMBL" id="SJM30221.1"/>
    </source>
</evidence>
<reference evidence="4" key="1">
    <citation type="submission" date="2016-12" db="EMBL/GenBank/DDBJ databases">
        <authorList>
            <person name="Brunel B."/>
        </authorList>
    </citation>
    <scope>NUCLEOTIDE SEQUENCE [LARGE SCALE GENOMIC DNA]</scope>
</reference>
<dbReference type="PANTHER" id="PTHR43569:SF2">
    <property type="entry name" value="AMIDOHYDROLASE-RELATED DOMAIN-CONTAINING PROTEIN"/>
    <property type="match status" value="1"/>
</dbReference>
<accession>A0A2P9AGF9</accession>
<dbReference type="Gene3D" id="3.20.20.140">
    <property type="entry name" value="Metal-dependent hydrolases"/>
    <property type="match status" value="1"/>
</dbReference>
<evidence type="ECO:0000256" key="1">
    <source>
        <dbReference type="ARBA" id="ARBA00038310"/>
    </source>
</evidence>
<protein>
    <submittedName>
        <fullName evidence="3">Putative Amidohydrolase 2</fullName>
    </submittedName>
</protein>
<evidence type="ECO:0000259" key="2">
    <source>
        <dbReference type="Pfam" id="PF04909"/>
    </source>
</evidence>
<dbReference type="RefSeq" id="WP_123147709.1">
    <property type="nucleotide sequence ID" value="NZ_FUIG01000019.1"/>
</dbReference>
<dbReference type="SUPFAM" id="SSF51556">
    <property type="entry name" value="Metallo-dependent hydrolases"/>
    <property type="match status" value="1"/>
</dbReference>
<dbReference type="Proteomes" id="UP000245698">
    <property type="component" value="Unassembled WGS sequence"/>
</dbReference>
<proteinExistence type="inferred from homology"/>